<feature type="transmembrane region" description="Helical" evidence="1">
    <location>
        <begin position="160"/>
        <end position="189"/>
    </location>
</feature>
<feature type="transmembrane region" description="Helical" evidence="1">
    <location>
        <begin position="195"/>
        <end position="213"/>
    </location>
</feature>
<feature type="transmembrane region" description="Helical" evidence="1">
    <location>
        <begin position="322"/>
        <end position="341"/>
    </location>
</feature>
<proteinExistence type="predicted"/>
<organism evidence="2 3">
    <name type="scientific">Winogradskyella damuponensis</name>
    <dbReference type="NCBI Taxonomy" id="943939"/>
    <lineage>
        <taxon>Bacteria</taxon>
        <taxon>Pseudomonadati</taxon>
        <taxon>Bacteroidota</taxon>
        <taxon>Flavobacteriia</taxon>
        <taxon>Flavobacteriales</taxon>
        <taxon>Flavobacteriaceae</taxon>
        <taxon>Winogradskyella</taxon>
    </lineage>
</organism>
<gene>
    <name evidence="2" type="ORF">GCM10022292_18880</name>
</gene>
<keyword evidence="1" id="KW-0812">Transmembrane</keyword>
<sequence length="365" mass="40807">MAIAQVMAYGNLGLLILGVALCIKDKGPLSKTARLWIIFYLLYFIFAILASAIHFNPANILVAIIPFIYVLAFYVYLSIPENRKVFGNIAVLAFVLSGILSIYLYSINFDLDRGGTYAYKDRSGGVYADANNTALAAIISVVLIFKLYNPKKKIFKLFKLLAIGIMVYGLILTFSNTGFMVFIICLTILNHKFFSGLRLILGLSLLPFVYLALANLNTLTADLNLIGQQRAKIDNIVNIVTFNTDKVDTSGRNELLMKLITNYVFENPILGNGVDFANSQSAHNTIIGVWADAGIFVLLFFLFMLGKYFLEAIKSPPDIRYFVLPMLLVLCIFMLSLQSVINQPYFMALFVYMGYLVDNKNIKIA</sequence>
<dbReference type="PANTHER" id="PTHR37422">
    <property type="entry name" value="TEICHURONIC ACID BIOSYNTHESIS PROTEIN TUAE"/>
    <property type="match status" value="1"/>
</dbReference>
<dbReference type="InterPro" id="IPR051533">
    <property type="entry name" value="WaaL-like"/>
</dbReference>
<evidence type="ECO:0008006" key="4">
    <source>
        <dbReference type="Google" id="ProtNLM"/>
    </source>
</evidence>
<dbReference type="Proteomes" id="UP001501682">
    <property type="component" value="Unassembled WGS sequence"/>
</dbReference>
<keyword evidence="1" id="KW-0472">Membrane</keyword>
<protein>
    <recommendedName>
        <fullName evidence="4">O-antigen ligase like membrane protein</fullName>
    </recommendedName>
</protein>
<dbReference type="PANTHER" id="PTHR37422:SF17">
    <property type="entry name" value="O-ANTIGEN LIGASE"/>
    <property type="match status" value="1"/>
</dbReference>
<feature type="transmembrane region" description="Helical" evidence="1">
    <location>
        <begin position="86"/>
        <end position="106"/>
    </location>
</feature>
<keyword evidence="3" id="KW-1185">Reference proteome</keyword>
<name>A0ABP8CUM1_9FLAO</name>
<evidence type="ECO:0000313" key="3">
    <source>
        <dbReference type="Proteomes" id="UP001501682"/>
    </source>
</evidence>
<reference evidence="3" key="1">
    <citation type="journal article" date="2019" name="Int. J. Syst. Evol. Microbiol.">
        <title>The Global Catalogue of Microorganisms (GCM) 10K type strain sequencing project: providing services to taxonomists for standard genome sequencing and annotation.</title>
        <authorList>
            <consortium name="The Broad Institute Genomics Platform"/>
            <consortium name="The Broad Institute Genome Sequencing Center for Infectious Disease"/>
            <person name="Wu L."/>
            <person name="Ma J."/>
        </authorList>
    </citation>
    <scope>NUCLEOTIDE SEQUENCE [LARGE SCALE GENOMIC DNA]</scope>
    <source>
        <strain evidence="3">JCM 17633</strain>
    </source>
</reference>
<evidence type="ECO:0000256" key="1">
    <source>
        <dbReference type="SAM" id="Phobius"/>
    </source>
</evidence>
<feature type="transmembrane region" description="Helical" evidence="1">
    <location>
        <begin position="60"/>
        <end position="79"/>
    </location>
</feature>
<feature type="transmembrane region" description="Helical" evidence="1">
    <location>
        <begin position="35"/>
        <end position="54"/>
    </location>
</feature>
<dbReference type="EMBL" id="BAABCB010000018">
    <property type="protein sequence ID" value="GAA4243610.1"/>
    <property type="molecule type" value="Genomic_DNA"/>
</dbReference>
<keyword evidence="1" id="KW-1133">Transmembrane helix</keyword>
<feature type="transmembrane region" description="Helical" evidence="1">
    <location>
        <begin position="289"/>
        <end position="310"/>
    </location>
</feature>
<comment type="caution">
    <text evidence="2">The sequence shown here is derived from an EMBL/GenBank/DDBJ whole genome shotgun (WGS) entry which is preliminary data.</text>
</comment>
<accession>A0ABP8CUM1</accession>
<feature type="transmembrane region" description="Helical" evidence="1">
    <location>
        <begin position="126"/>
        <end position="148"/>
    </location>
</feature>
<feature type="transmembrane region" description="Helical" evidence="1">
    <location>
        <begin position="6"/>
        <end position="23"/>
    </location>
</feature>
<evidence type="ECO:0000313" key="2">
    <source>
        <dbReference type="EMBL" id="GAA4243610.1"/>
    </source>
</evidence>